<reference evidence="6 7" key="2">
    <citation type="submission" date="2019-09" db="EMBL/GenBank/DDBJ databases">
        <authorList>
            <person name="Jin C."/>
        </authorList>
    </citation>
    <scope>NUCLEOTIDE SEQUENCE [LARGE SCALE GENOMIC DNA]</scope>
    <source>
        <strain evidence="6 7">AN110305</strain>
    </source>
</reference>
<sequence length="300" mass="30866">MRARGRADVTGKVVLITGAARGIGAEVARRLARQGARLALVGLEGEQLREVAAQCGGDAAAWEADVTDPAALEHAVAGVVERFGGIDVVVANAGIAATGFVRSIDPAAFDRVIEVNLLGVWRTVRACLPQLIERRGYCLVVSSLASIVHVPGNAAYSAAKAGCEAFANSLRAEVRHLGVDVGVAYFSWISTDMVNSADQHPVFGPIRTGMPGLASRTYPVSAVGKAVVGGIARRSKSVYVPGWIGALKLFRALAPGVVDRQAAKFVPAADKAAVRDIEERGAEAASRPVGPGGAAAVGGS</sequence>
<accession>A0A5B2XA33</accession>
<protein>
    <submittedName>
        <fullName evidence="6">SDR family oxidoreductase</fullName>
    </submittedName>
</protein>
<comment type="similarity">
    <text evidence="1 3">Belongs to the short-chain dehydrogenases/reductases (SDR) family.</text>
</comment>
<dbReference type="SUPFAM" id="SSF51735">
    <property type="entry name" value="NAD(P)-binding Rossmann-fold domains"/>
    <property type="match status" value="1"/>
</dbReference>
<comment type="caution">
    <text evidence="6">The sequence shown here is derived from an EMBL/GenBank/DDBJ whole genome shotgun (WGS) entry which is preliminary data.</text>
</comment>
<proteinExistence type="inferred from homology"/>
<gene>
    <name evidence="6" type="ORF">F0L68_20300</name>
</gene>
<feature type="domain" description="Ketoreductase" evidence="5">
    <location>
        <begin position="12"/>
        <end position="185"/>
    </location>
</feature>
<feature type="region of interest" description="Disordered" evidence="4">
    <location>
        <begin position="280"/>
        <end position="300"/>
    </location>
</feature>
<evidence type="ECO:0000256" key="4">
    <source>
        <dbReference type="SAM" id="MobiDB-lite"/>
    </source>
</evidence>
<organism evidence="6 7">
    <name type="scientific">Solihabitans fulvus</name>
    <dbReference type="NCBI Taxonomy" id="1892852"/>
    <lineage>
        <taxon>Bacteria</taxon>
        <taxon>Bacillati</taxon>
        <taxon>Actinomycetota</taxon>
        <taxon>Actinomycetes</taxon>
        <taxon>Pseudonocardiales</taxon>
        <taxon>Pseudonocardiaceae</taxon>
        <taxon>Solihabitans</taxon>
    </lineage>
</organism>
<dbReference type="SMART" id="SM00822">
    <property type="entry name" value="PKS_KR"/>
    <property type="match status" value="1"/>
</dbReference>
<keyword evidence="7" id="KW-1185">Reference proteome</keyword>
<dbReference type="Proteomes" id="UP000323454">
    <property type="component" value="Unassembled WGS sequence"/>
</dbReference>
<evidence type="ECO:0000256" key="3">
    <source>
        <dbReference type="RuleBase" id="RU000363"/>
    </source>
</evidence>
<dbReference type="OrthoDB" id="3743899at2"/>
<keyword evidence="2" id="KW-0560">Oxidoreductase</keyword>
<dbReference type="InterPro" id="IPR036291">
    <property type="entry name" value="NAD(P)-bd_dom_sf"/>
</dbReference>
<evidence type="ECO:0000256" key="1">
    <source>
        <dbReference type="ARBA" id="ARBA00006484"/>
    </source>
</evidence>
<dbReference type="EMBL" id="VUOB01000037">
    <property type="protein sequence ID" value="KAA2260073.1"/>
    <property type="molecule type" value="Genomic_DNA"/>
</dbReference>
<reference evidence="6 7" key="1">
    <citation type="submission" date="2019-09" db="EMBL/GenBank/DDBJ databases">
        <title>Goodfellowia gen. nov., a new genus of the Pseudonocardineae related to Actinoalloteichus, containing Goodfellowia coeruleoviolacea gen. nov., comb. nov. gen. nov., comb. nov.</title>
        <authorList>
            <person name="Labeda D."/>
        </authorList>
    </citation>
    <scope>NUCLEOTIDE SEQUENCE [LARGE SCALE GENOMIC DNA]</scope>
    <source>
        <strain evidence="6 7">AN110305</strain>
    </source>
</reference>
<dbReference type="RefSeq" id="WP_149851202.1">
    <property type="nucleotide sequence ID" value="NZ_VUOB01000037.1"/>
</dbReference>
<dbReference type="PRINTS" id="PR00081">
    <property type="entry name" value="GDHRDH"/>
</dbReference>
<evidence type="ECO:0000256" key="2">
    <source>
        <dbReference type="ARBA" id="ARBA00023002"/>
    </source>
</evidence>
<dbReference type="Pfam" id="PF00106">
    <property type="entry name" value="adh_short"/>
    <property type="match status" value="1"/>
</dbReference>
<dbReference type="GO" id="GO:0016491">
    <property type="term" value="F:oxidoreductase activity"/>
    <property type="evidence" value="ECO:0007669"/>
    <property type="project" value="UniProtKB-KW"/>
</dbReference>
<evidence type="ECO:0000313" key="7">
    <source>
        <dbReference type="Proteomes" id="UP000323454"/>
    </source>
</evidence>
<dbReference type="InterPro" id="IPR002347">
    <property type="entry name" value="SDR_fam"/>
</dbReference>
<dbReference type="PRINTS" id="PR00080">
    <property type="entry name" value="SDRFAMILY"/>
</dbReference>
<evidence type="ECO:0000313" key="6">
    <source>
        <dbReference type="EMBL" id="KAA2260073.1"/>
    </source>
</evidence>
<dbReference type="NCBIfam" id="NF004526">
    <property type="entry name" value="PRK05872.1"/>
    <property type="match status" value="1"/>
</dbReference>
<dbReference type="PANTHER" id="PTHR44196">
    <property type="entry name" value="DEHYDROGENASE/REDUCTASE SDR FAMILY MEMBER 7B"/>
    <property type="match status" value="1"/>
</dbReference>
<evidence type="ECO:0000259" key="5">
    <source>
        <dbReference type="SMART" id="SM00822"/>
    </source>
</evidence>
<feature type="compositionally biased region" description="Gly residues" evidence="4">
    <location>
        <begin position="290"/>
        <end position="300"/>
    </location>
</feature>
<dbReference type="AlphaFoldDB" id="A0A5B2XA33"/>
<dbReference type="Gene3D" id="3.40.50.720">
    <property type="entry name" value="NAD(P)-binding Rossmann-like Domain"/>
    <property type="match status" value="1"/>
</dbReference>
<dbReference type="GO" id="GO:0016020">
    <property type="term" value="C:membrane"/>
    <property type="evidence" value="ECO:0007669"/>
    <property type="project" value="TreeGrafter"/>
</dbReference>
<name>A0A5B2XA33_9PSEU</name>
<dbReference type="InterPro" id="IPR057326">
    <property type="entry name" value="KR_dom"/>
</dbReference>
<dbReference type="PANTHER" id="PTHR44196:SF1">
    <property type="entry name" value="DEHYDROGENASE_REDUCTASE SDR FAMILY MEMBER 7B"/>
    <property type="match status" value="1"/>
</dbReference>